<accession>A0A7W6Q549</accession>
<dbReference type="RefSeq" id="WP_025056013.1">
    <property type="nucleotide sequence ID" value="NZ_JACIFU010000003.1"/>
</dbReference>
<evidence type="ECO:0000313" key="1">
    <source>
        <dbReference type="EMBL" id="MBB4174879.1"/>
    </source>
</evidence>
<organism evidence="1 2">
    <name type="scientific">Sulfitobacter noctilucicola</name>
    <dbReference type="NCBI Taxonomy" id="1342301"/>
    <lineage>
        <taxon>Bacteria</taxon>
        <taxon>Pseudomonadati</taxon>
        <taxon>Pseudomonadota</taxon>
        <taxon>Alphaproteobacteria</taxon>
        <taxon>Rhodobacterales</taxon>
        <taxon>Roseobacteraceae</taxon>
        <taxon>Sulfitobacter</taxon>
    </lineage>
</organism>
<protein>
    <recommendedName>
        <fullName evidence="3">DUF2924 domain-containing protein</fullName>
    </recommendedName>
</protein>
<dbReference type="Proteomes" id="UP000565745">
    <property type="component" value="Unassembled WGS sequence"/>
</dbReference>
<reference evidence="1 2" key="1">
    <citation type="submission" date="2020-08" db="EMBL/GenBank/DDBJ databases">
        <title>Genomic Encyclopedia of Type Strains, Phase IV (KMG-IV): sequencing the most valuable type-strain genomes for metagenomic binning, comparative biology and taxonomic classification.</title>
        <authorList>
            <person name="Goeker M."/>
        </authorList>
    </citation>
    <scope>NUCLEOTIDE SEQUENCE [LARGE SCALE GENOMIC DNA]</scope>
    <source>
        <strain evidence="1 2">DSM 101015</strain>
    </source>
</reference>
<evidence type="ECO:0008006" key="3">
    <source>
        <dbReference type="Google" id="ProtNLM"/>
    </source>
</evidence>
<dbReference type="Pfam" id="PF11149">
    <property type="entry name" value="DUF2924"/>
    <property type="match status" value="1"/>
</dbReference>
<comment type="caution">
    <text evidence="1">The sequence shown here is derived from an EMBL/GenBank/DDBJ whole genome shotgun (WGS) entry which is preliminary data.</text>
</comment>
<name>A0A7W6Q549_9RHOB</name>
<dbReference type="InterPro" id="IPR021322">
    <property type="entry name" value="DUF2924"/>
</dbReference>
<dbReference type="EMBL" id="JACIFU010000003">
    <property type="protein sequence ID" value="MBB4174879.1"/>
    <property type="molecule type" value="Genomic_DNA"/>
</dbReference>
<gene>
    <name evidence="1" type="ORF">GGR93_002667</name>
</gene>
<proteinExistence type="predicted"/>
<dbReference type="OrthoDB" id="284135at2"/>
<sequence length="136" mass="14495">MGRDPNPERPRVLAEWEAVIGSPPPKFLSVGFMEKAIAHETQCKALGGLPAQTRRALAQIAKGKTVPAAQAGIAKAGTHLVREWNGRSYQVEVVEGGFRMDGKDWKSLSAIAKHITGATWSGPRFFGLTSGAGRGS</sequence>
<dbReference type="AlphaFoldDB" id="A0A7W6Q549"/>
<keyword evidence="2" id="KW-1185">Reference proteome</keyword>
<evidence type="ECO:0000313" key="2">
    <source>
        <dbReference type="Proteomes" id="UP000565745"/>
    </source>
</evidence>